<sequence length="251" mass="28601">SAAFSAFKNTPMKIPPEVAFLRSVGDDCPYIIRILDTIVGPIFSFIVMELPDFCMTLFDVIRMHPLAENDAKKVFFQIVKAVLYCHSKQVFHNDIKLENILYQSTTGHIKLIDFGCSIVLSNKTYVIPPGTPLYSPPEWFLFGMYKAEPATVWSLGVLLFEILSGKQPFHSTVEIIECNIIFTSHFSEGKRKNKLNCEIVSKDLIRKCLFFQYGKRLTHRACELVIACVGPFTMKSDTCHVKIQKKKKVHV</sequence>
<name>A0A8C4S9J5_ERPCA</name>
<evidence type="ECO:0000256" key="2">
    <source>
        <dbReference type="ARBA" id="ARBA00005505"/>
    </source>
</evidence>
<evidence type="ECO:0000256" key="3">
    <source>
        <dbReference type="ARBA" id="ARBA00012513"/>
    </source>
</evidence>
<dbReference type="GO" id="GO:0005737">
    <property type="term" value="C:cytoplasm"/>
    <property type="evidence" value="ECO:0007669"/>
    <property type="project" value="TreeGrafter"/>
</dbReference>
<evidence type="ECO:0000256" key="12">
    <source>
        <dbReference type="ARBA" id="ARBA00048679"/>
    </source>
</evidence>
<keyword evidence="10" id="KW-1035">Host cytoplasm</keyword>
<reference evidence="14" key="2">
    <citation type="submission" date="2025-08" db="UniProtKB">
        <authorList>
            <consortium name="Ensembl"/>
        </authorList>
    </citation>
    <scope>IDENTIFICATION</scope>
</reference>
<dbReference type="GeneTree" id="ENSGT00940000163427"/>
<proteinExistence type="inferred from homology"/>
<evidence type="ECO:0000256" key="9">
    <source>
        <dbReference type="ARBA" id="ARBA00022840"/>
    </source>
</evidence>
<evidence type="ECO:0000256" key="5">
    <source>
        <dbReference type="ARBA" id="ARBA00022527"/>
    </source>
</evidence>
<dbReference type="AlphaFoldDB" id="A0A8C4S9J5"/>
<dbReference type="PROSITE" id="PS00108">
    <property type="entry name" value="PROTEIN_KINASE_ST"/>
    <property type="match status" value="1"/>
</dbReference>
<evidence type="ECO:0000256" key="7">
    <source>
        <dbReference type="ARBA" id="ARBA00022741"/>
    </source>
</evidence>
<reference evidence="14" key="1">
    <citation type="submission" date="2021-06" db="EMBL/GenBank/DDBJ databases">
        <authorList>
            <consortium name="Wellcome Sanger Institute Data Sharing"/>
        </authorList>
    </citation>
    <scope>NUCLEOTIDE SEQUENCE [LARGE SCALE GENOMIC DNA]</scope>
</reference>
<feature type="domain" description="Protein kinase" evidence="13">
    <location>
        <begin position="1"/>
        <end position="233"/>
    </location>
</feature>
<evidence type="ECO:0000256" key="4">
    <source>
        <dbReference type="ARBA" id="ARBA00016885"/>
    </source>
</evidence>
<dbReference type="InterPro" id="IPR011009">
    <property type="entry name" value="Kinase-like_dom_sf"/>
</dbReference>
<evidence type="ECO:0000313" key="15">
    <source>
        <dbReference type="Proteomes" id="UP000694620"/>
    </source>
</evidence>
<dbReference type="GO" id="GO:0005524">
    <property type="term" value="F:ATP binding"/>
    <property type="evidence" value="ECO:0007669"/>
    <property type="project" value="UniProtKB-KW"/>
</dbReference>
<keyword evidence="5" id="KW-0723">Serine/threonine-protein kinase</keyword>
<organism evidence="14 15">
    <name type="scientific">Erpetoichthys calabaricus</name>
    <name type="common">Rope fish</name>
    <name type="synonym">Calamoichthys calabaricus</name>
    <dbReference type="NCBI Taxonomy" id="27687"/>
    <lineage>
        <taxon>Eukaryota</taxon>
        <taxon>Metazoa</taxon>
        <taxon>Chordata</taxon>
        <taxon>Craniata</taxon>
        <taxon>Vertebrata</taxon>
        <taxon>Euteleostomi</taxon>
        <taxon>Actinopterygii</taxon>
        <taxon>Polypteriformes</taxon>
        <taxon>Polypteridae</taxon>
        <taxon>Erpetoichthys</taxon>
    </lineage>
</organism>
<dbReference type="InterPro" id="IPR051138">
    <property type="entry name" value="PIM_Ser/Thr_kinase"/>
</dbReference>
<accession>A0A8C4S9J5</accession>
<evidence type="ECO:0000259" key="13">
    <source>
        <dbReference type="PROSITE" id="PS50011"/>
    </source>
</evidence>
<keyword evidence="8" id="KW-0418">Kinase</keyword>
<protein>
    <recommendedName>
        <fullName evidence="4">Serine/threonine-protein kinase 1</fullName>
        <ecNumber evidence="3">2.7.11.1</ecNumber>
    </recommendedName>
</protein>
<keyword evidence="7" id="KW-0547">Nucleotide-binding</keyword>
<evidence type="ECO:0000256" key="1">
    <source>
        <dbReference type="ARBA" id="ARBA00004192"/>
    </source>
</evidence>
<dbReference type="SUPFAM" id="SSF56112">
    <property type="entry name" value="Protein kinase-like (PK-like)"/>
    <property type="match status" value="1"/>
</dbReference>
<dbReference type="GO" id="GO:0004674">
    <property type="term" value="F:protein serine/threonine kinase activity"/>
    <property type="evidence" value="ECO:0007669"/>
    <property type="project" value="UniProtKB-KW"/>
</dbReference>
<comment type="subcellular location">
    <subcellularLocation>
        <location evidence="1">Host cytoplasm</location>
    </subcellularLocation>
</comment>
<evidence type="ECO:0000256" key="8">
    <source>
        <dbReference type="ARBA" id="ARBA00022777"/>
    </source>
</evidence>
<comment type="catalytic activity">
    <reaction evidence="11">
        <text>L-threonyl-[protein] + ATP = O-phospho-L-threonyl-[protein] + ADP + H(+)</text>
        <dbReference type="Rhea" id="RHEA:46608"/>
        <dbReference type="Rhea" id="RHEA-COMP:11060"/>
        <dbReference type="Rhea" id="RHEA-COMP:11605"/>
        <dbReference type="ChEBI" id="CHEBI:15378"/>
        <dbReference type="ChEBI" id="CHEBI:30013"/>
        <dbReference type="ChEBI" id="CHEBI:30616"/>
        <dbReference type="ChEBI" id="CHEBI:61977"/>
        <dbReference type="ChEBI" id="CHEBI:456216"/>
        <dbReference type="EC" id="2.7.11.1"/>
    </reaction>
</comment>
<comment type="similarity">
    <text evidence="2">Belongs to the protein kinase superfamily. CAMK Ser/Thr protein kinase family. PIM subfamily.</text>
</comment>
<dbReference type="InterPro" id="IPR000719">
    <property type="entry name" value="Prot_kinase_dom"/>
</dbReference>
<dbReference type="InterPro" id="IPR008271">
    <property type="entry name" value="Ser/Thr_kinase_AS"/>
</dbReference>
<dbReference type="PANTHER" id="PTHR22984:SF25">
    <property type="entry name" value="PROTEIN KINASE DOMAIN-CONTAINING PROTEIN"/>
    <property type="match status" value="1"/>
</dbReference>
<evidence type="ECO:0000256" key="6">
    <source>
        <dbReference type="ARBA" id="ARBA00022679"/>
    </source>
</evidence>
<dbReference type="Proteomes" id="UP000694620">
    <property type="component" value="Chromosome 8"/>
</dbReference>
<keyword evidence="15" id="KW-1185">Reference proteome</keyword>
<dbReference type="SMART" id="SM00220">
    <property type="entry name" value="S_TKc"/>
    <property type="match status" value="1"/>
</dbReference>
<evidence type="ECO:0000313" key="14">
    <source>
        <dbReference type="Ensembl" id="ENSECRP00000013439.1"/>
    </source>
</evidence>
<reference evidence="14" key="3">
    <citation type="submission" date="2025-09" db="UniProtKB">
        <authorList>
            <consortium name="Ensembl"/>
        </authorList>
    </citation>
    <scope>IDENTIFICATION</scope>
</reference>
<evidence type="ECO:0000256" key="10">
    <source>
        <dbReference type="ARBA" id="ARBA00023200"/>
    </source>
</evidence>
<comment type="catalytic activity">
    <reaction evidence="12">
        <text>L-seryl-[protein] + ATP = O-phospho-L-seryl-[protein] + ADP + H(+)</text>
        <dbReference type="Rhea" id="RHEA:17989"/>
        <dbReference type="Rhea" id="RHEA-COMP:9863"/>
        <dbReference type="Rhea" id="RHEA-COMP:11604"/>
        <dbReference type="ChEBI" id="CHEBI:15378"/>
        <dbReference type="ChEBI" id="CHEBI:29999"/>
        <dbReference type="ChEBI" id="CHEBI:30616"/>
        <dbReference type="ChEBI" id="CHEBI:83421"/>
        <dbReference type="ChEBI" id="CHEBI:456216"/>
        <dbReference type="EC" id="2.7.11.1"/>
    </reaction>
</comment>
<keyword evidence="9" id="KW-0067">ATP-binding</keyword>
<keyword evidence="6" id="KW-0808">Transferase</keyword>
<dbReference type="Ensembl" id="ENSECRT00000013673.1">
    <property type="protein sequence ID" value="ENSECRP00000013439.1"/>
    <property type="gene ID" value="ENSECRG00000008959.1"/>
</dbReference>
<dbReference type="Gene3D" id="1.10.510.10">
    <property type="entry name" value="Transferase(Phosphotransferase) domain 1"/>
    <property type="match status" value="1"/>
</dbReference>
<dbReference type="EC" id="2.7.11.1" evidence="3"/>
<dbReference type="PROSITE" id="PS50011">
    <property type="entry name" value="PROTEIN_KINASE_DOM"/>
    <property type="match status" value="1"/>
</dbReference>
<evidence type="ECO:0000256" key="11">
    <source>
        <dbReference type="ARBA" id="ARBA00047899"/>
    </source>
</evidence>
<dbReference type="Pfam" id="PF00069">
    <property type="entry name" value="Pkinase"/>
    <property type="match status" value="1"/>
</dbReference>
<dbReference type="PANTHER" id="PTHR22984">
    <property type="entry name" value="SERINE/THREONINE-PROTEIN KINASE PIM"/>
    <property type="match status" value="1"/>
</dbReference>